<proteinExistence type="predicted"/>
<gene>
    <name evidence="4" type="ORF">NON19_04525</name>
</gene>
<evidence type="ECO:0000259" key="2">
    <source>
        <dbReference type="Pfam" id="PF00501"/>
    </source>
</evidence>
<dbReference type="Pfam" id="PF00501">
    <property type="entry name" value="AMP-binding"/>
    <property type="match status" value="1"/>
</dbReference>
<dbReference type="Proteomes" id="UP001206206">
    <property type="component" value="Unassembled WGS sequence"/>
</dbReference>
<dbReference type="InterPro" id="IPR042099">
    <property type="entry name" value="ANL_N_sf"/>
</dbReference>
<dbReference type="Pfam" id="PF13193">
    <property type="entry name" value="AMP-binding_C"/>
    <property type="match status" value="1"/>
</dbReference>
<dbReference type="Gene3D" id="3.40.50.12780">
    <property type="entry name" value="N-terminal domain of ligase-like"/>
    <property type="match status" value="1"/>
</dbReference>
<reference evidence="4 5" key="1">
    <citation type="submission" date="2022-06" db="EMBL/GenBank/DDBJ databases">
        <title>Draft genome sequence of type strain Streptomyces rubrisoli DSM 42083.</title>
        <authorList>
            <person name="Duangmal K."/>
            <person name="Klaysubun C."/>
        </authorList>
    </citation>
    <scope>NUCLEOTIDE SEQUENCE [LARGE SCALE GENOMIC DNA]</scope>
    <source>
        <strain evidence="4 5">DSM 42083</strain>
    </source>
</reference>
<evidence type="ECO:0000313" key="4">
    <source>
        <dbReference type="EMBL" id="MCQ4041312.1"/>
    </source>
</evidence>
<accession>A0ABT1P7H8</accession>
<protein>
    <submittedName>
        <fullName evidence="4">AMP-binding protein</fullName>
    </submittedName>
</protein>
<dbReference type="RefSeq" id="WP_255925275.1">
    <property type="nucleotide sequence ID" value="NZ_JANFNH010000002.1"/>
</dbReference>
<feature type="domain" description="AMP-dependent synthetase/ligase" evidence="2">
    <location>
        <begin position="16"/>
        <end position="356"/>
    </location>
</feature>
<dbReference type="SUPFAM" id="SSF56801">
    <property type="entry name" value="Acetyl-CoA synthetase-like"/>
    <property type="match status" value="1"/>
</dbReference>
<feature type="region of interest" description="Disordered" evidence="1">
    <location>
        <begin position="497"/>
        <end position="524"/>
    </location>
</feature>
<evidence type="ECO:0000259" key="3">
    <source>
        <dbReference type="Pfam" id="PF13193"/>
    </source>
</evidence>
<dbReference type="PANTHER" id="PTHR45527">
    <property type="entry name" value="NONRIBOSOMAL PEPTIDE SYNTHETASE"/>
    <property type="match status" value="1"/>
</dbReference>
<dbReference type="PANTHER" id="PTHR45527:SF1">
    <property type="entry name" value="FATTY ACID SYNTHASE"/>
    <property type="match status" value="1"/>
</dbReference>
<dbReference type="EMBL" id="JANFNH010000002">
    <property type="protein sequence ID" value="MCQ4041312.1"/>
    <property type="molecule type" value="Genomic_DNA"/>
</dbReference>
<feature type="domain" description="AMP-binding enzyme C-terminal" evidence="3">
    <location>
        <begin position="398"/>
        <end position="473"/>
    </location>
</feature>
<evidence type="ECO:0000256" key="1">
    <source>
        <dbReference type="SAM" id="MobiDB-lite"/>
    </source>
</evidence>
<organism evidence="4 5">
    <name type="scientific">Streptantibioticus rubrisoli</name>
    <dbReference type="NCBI Taxonomy" id="1387313"/>
    <lineage>
        <taxon>Bacteria</taxon>
        <taxon>Bacillati</taxon>
        <taxon>Actinomycetota</taxon>
        <taxon>Actinomycetes</taxon>
        <taxon>Kitasatosporales</taxon>
        <taxon>Streptomycetaceae</taxon>
        <taxon>Streptantibioticus</taxon>
    </lineage>
</organism>
<dbReference type="InterPro" id="IPR000873">
    <property type="entry name" value="AMP-dep_synth/lig_dom"/>
</dbReference>
<dbReference type="Gene3D" id="3.30.300.30">
    <property type="match status" value="1"/>
</dbReference>
<keyword evidence="5" id="KW-1185">Reference proteome</keyword>
<comment type="caution">
    <text evidence="4">The sequence shown here is derived from an EMBL/GenBank/DDBJ whole genome shotgun (WGS) entry which is preliminary data.</text>
</comment>
<evidence type="ECO:0000313" key="5">
    <source>
        <dbReference type="Proteomes" id="UP001206206"/>
    </source>
</evidence>
<dbReference type="InterPro" id="IPR025110">
    <property type="entry name" value="AMP-bd_C"/>
</dbReference>
<sequence>MSHRVRTEHATIHGLFDEQAARTPDRTALRDARESLTYAETRRRADALAARLHQHCPRPGARIGLRLERGVRMVVAMLAVLKCGHTYVPLDPAYPAERLRRMALDAEPALILTDQDLADDVPPAAEARPPEVAVTPDAPAYVLYTSGASGPPNAVPVPHRNVLALVRACGERYELGAEDVWTSLHSFAFHLSVWEIWGALLRGGTLVVVPREVAASPRATLDLLARERVTVLTAVPSVFRHLVRATAAWVGEVPVPRHVFLASEPIDIRDIRCWRRAFGTASRFVSTYALTEATCFAAHRPLTDEELDGTQPPEPLADLGEPLEGVELAVLGEGGQPIRPGEIGEIHLSGAGLATGRPTERYHRTGDLARMRGDGRLYYAGRVEDEVRTNGPRFGLGEVETVLRQAPGVRELVVVTTSSGVGEPMMTAFYTVRTSAQVDLGTRLSAHARAELPVHMAPTRFVRLPELPISPSGRTDRAALAAWRPPIQTVLPSTLRAPRLPDALPGHSPMSSWSRRVAGSSGRR</sequence>
<dbReference type="InterPro" id="IPR045851">
    <property type="entry name" value="AMP-bd_C_sf"/>
</dbReference>
<name>A0ABT1P7H8_9ACTN</name>